<dbReference type="InterPro" id="IPR052165">
    <property type="entry name" value="Membrane_assoc_protease"/>
</dbReference>
<evidence type="ECO:0000256" key="3">
    <source>
        <dbReference type="ARBA" id="ARBA00022989"/>
    </source>
</evidence>
<accession>A0ABU3Q5F7</accession>
<feature type="domain" description="NfeD1b N-terminal" evidence="10">
    <location>
        <begin position="30"/>
        <end position="158"/>
    </location>
</feature>
<feature type="domain" description="NfeD integral membrane" evidence="9">
    <location>
        <begin position="255"/>
        <end position="371"/>
    </location>
</feature>
<evidence type="ECO:0000256" key="5">
    <source>
        <dbReference type="SAM" id="MobiDB-lite"/>
    </source>
</evidence>
<feature type="chain" id="PRO_5047494623" evidence="7">
    <location>
        <begin position="23"/>
        <end position="459"/>
    </location>
</feature>
<gene>
    <name evidence="11" type="ORF">RQX22_06735</name>
</gene>
<evidence type="ECO:0000259" key="8">
    <source>
        <dbReference type="Pfam" id="PF01957"/>
    </source>
</evidence>
<comment type="subcellular location">
    <subcellularLocation>
        <location evidence="1">Membrane</location>
        <topology evidence="1">Multi-pass membrane protein</topology>
    </subcellularLocation>
</comment>
<dbReference type="Pfam" id="PF01957">
    <property type="entry name" value="NfeD"/>
    <property type="match status" value="1"/>
</dbReference>
<dbReference type="InterPro" id="IPR012340">
    <property type="entry name" value="NA-bd_OB-fold"/>
</dbReference>
<keyword evidence="4 6" id="KW-0472">Membrane</keyword>
<evidence type="ECO:0000259" key="9">
    <source>
        <dbReference type="Pfam" id="PF24961"/>
    </source>
</evidence>
<dbReference type="InterPro" id="IPR029045">
    <property type="entry name" value="ClpP/crotonase-like_dom_sf"/>
</dbReference>
<feature type="compositionally biased region" description="Basic and acidic residues" evidence="5">
    <location>
        <begin position="143"/>
        <end position="154"/>
    </location>
</feature>
<dbReference type="SUPFAM" id="SSF52096">
    <property type="entry name" value="ClpP/crotonase"/>
    <property type="match status" value="1"/>
</dbReference>
<dbReference type="InterPro" id="IPR056738">
    <property type="entry name" value="NfeD1b_N"/>
</dbReference>
<feature type="region of interest" description="Disordered" evidence="5">
    <location>
        <begin position="124"/>
        <end position="154"/>
    </location>
</feature>
<evidence type="ECO:0000256" key="6">
    <source>
        <dbReference type="SAM" id="Phobius"/>
    </source>
</evidence>
<dbReference type="PANTHER" id="PTHR33507">
    <property type="entry name" value="INNER MEMBRANE PROTEIN YBBJ"/>
    <property type="match status" value="1"/>
</dbReference>
<feature type="signal peptide" evidence="7">
    <location>
        <begin position="1"/>
        <end position="22"/>
    </location>
</feature>
<dbReference type="CDD" id="cd07020">
    <property type="entry name" value="Clp_protease_NfeD_1"/>
    <property type="match status" value="1"/>
</dbReference>
<keyword evidence="12" id="KW-1185">Reference proteome</keyword>
<dbReference type="Pfam" id="PF24961">
    <property type="entry name" value="NfeD_membrane"/>
    <property type="match status" value="1"/>
</dbReference>
<comment type="caution">
    <text evidence="11">The sequence shown here is derived from an EMBL/GenBank/DDBJ whole genome shotgun (WGS) entry which is preliminary data.</text>
</comment>
<dbReference type="PANTHER" id="PTHR33507:SF4">
    <property type="entry name" value="NODULATION COMPETITIVENESS PROTEIN NFED"/>
    <property type="match status" value="1"/>
</dbReference>
<proteinExistence type="predicted"/>
<organism evidence="11 12">
    <name type="scientific">Sphingosinicella rhizophila</name>
    <dbReference type="NCBI Taxonomy" id="3050082"/>
    <lineage>
        <taxon>Bacteria</taxon>
        <taxon>Pseudomonadati</taxon>
        <taxon>Pseudomonadota</taxon>
        <taxon>Alphaproteobacteria</taxon>
        <taxon>Sphingomonadales</taxon>
        <taxon>Sphingosinicellaceae</taxon>
        <taxon>Sphingosinicella</taxon>
    </lineage>
</organism>
<feature type="transmembrane region" description="Helical" evidence="6">
    <location>
        <begin position="324"/>
        <end position="343"/>
    </location>
</feature>
<feature type="transmembrane region" description="Helical" evidence="6">
    <location>
        <begin position="300"/>
        <end position="317"/>
    </location>
</feature>
<dbReference type="RefSeq" id="WP_315724875.1">
    <property type="nucleotide sequence ID" value="NZ_JAVUPU010000003.1"/>
</dbReference>
<evidence type="ECO:0000256" key="7">
    <source>
        <dbReference type="SAM" id="SignalP"/>
    </source>
</evidence>
<dbReference type="EMBL" id="JAVUPU010000003">
    <property type="protein sequence ID" value="MDT9598640.1"/>
    <property type="molecule type" value="Genomic_DNA"/>
</dbReference>
<dbReference type="Pfam" id="PF25145">
    <property type="entry name" value="NfeD1b_N"/>
    <property type="match status" value="1"/>
</dbReference>
<evidence type="ECO:0000259" key="10">
    <source>
        <dbReference type="Pfam" id="PF25145"/>
    </source>
</evidence>
<protein>
    <submittedName>
        <fullName evidence="11">Nodulation protein NfeD</fullName>
    </submittedName>
</protein>
<evidence type="ECO:0000313" key="11">
    <source>
        <dbReference type="EMBL" id="MDT9598640.1"/>
    </source>
</evidence>
<keyword evidence="7" id="KW-0732">Signal</keyword>
<dbReference type="SUPFAM" id="SSF141322">
    <property type="entry name" value="NfeD domain-like"/>
    <property type="match status" value="1"/>
</dbReference>
<feature type="transmembrane region" description="Helical" evidence="6">
    <location>
        <begin position="355"/>
        <end position="376"/>
    </location>
</feature>
<dbReference type="Gene3D" id="2.40.50.140">
    <property type="entry name" value="Nucleic acid-binding proteins"/>
    <property type="match status" value="1"/>
</dbReference>
<evidence type="ECO:0000256" key="1">
    <source>
        <dbReference type="ARBA" id="ARBA00004141"/>
    </source>
</evidence>
<feature type="domain" description="NfeD-like C-terminal" evidence="8">
    <location>
        <begin position="387"/>
        <end position="442"/>
    </location>
</feature>
<name>A0ABU3Q5F7_9SPHN</name>
<reference evidence="11 12" key="1">
    <citation type="submission" date="2023-05" db="EMBL/GenBank/DDBJ databases">
        <authorList>
            <person name="Guo Y."/>
        </authorList>
    </citation>
    <scope>NUCLEOTIDE SEQUENCE [LARGE SCALE GENOMIC DNA]</scope>
    <source>
        <strain evidence="11 12">GR2756</strain>
    </source>
</reference>
<evidence type="ECO:0000256" key="4">
    <source>
        <dbReference type="ARBA" id="ARBA00023136"/>
    </source>
</evidence>
<evidence type="ECO:0000313" key="12">
    <source>
        <dbReference type="Proteomes" id="UP001259572"/>
    </source>
</evidence>
<dbReference type="Gene3D" id="3.90.226.10">
    <property type="entry name" value="2-enoyl-CoA Hydratase, Chain A, domain 1"/>
    <property type="match status" value="1"/>
</dbReference>
<evidence type="ECO:0000256" key="2">
    <source>
        <dbReference type="ARBA" id="ARBA00022692"/>
    </source>
</evidence>
<keyword evidence="2 6" id="KW-0812">Transmembrane</keyword>
<feature type="transmembrane region" description="Helical" evidence="6">
    <location>
        <begin position="247"/>
        <end position="269"/>
    </location>
</feature>
<dbReference type="InterPro" id="IPR056739">
    <property type="entry name" value="NfeD_membrane"/>
</dbReference>
<sequence length="459" mass="47998">MLITLLWAGLVLLEAAPAPAQAARSAVILEIEGAIGPATSDYVERGLAEAAEANAPLVILRMDTPGGLDTSMRQIIREILRSSVPVVTYVGPSGARAASAGAYILYASHIAAMTPGTNVGAATPVQIGGASPLSPAETDDGKDEAQKAEPKNASEAKAINDAVAYIRSLAELRGRNADWAEAAVRSADSLSANAALEQWVIEIVARNSEDLLRQLHGRTVIAGGAERALDTRGLALRTIEPNWRTRLLGAITNPNIALILMMIGVYGLLFEFMNPGALYPGTIGAVCLLIGLYALAALPVNYAGVALIILGVGLMAGEAFTPSFGILGIGGVVAFVFGATIMIDTDLPQFQISLPVIAAVALVSLFLAVIIARLAVTSRRRKVVSGREELIGSRGTILDWEGSSGHVFVHSERWRAGGVGPFRKGDPVRVAAIDGLILAIEPDHPTDPHPPHPAPPMEV</sequence>
<keyword evidence="3 6" id="KW-1133">Transmembrane helix</keyword>
<dbReference type="Proteomes" id="UP001259572">
    <property type="component" value="Unassembled WGS sequence"/>
</dbReference>
<dbReference type="InterPro" id="IPR002810">
    <property type="entry name" value="NfeD-like_C"/>
</dbReference>